<evidence type="ECO:0000313" key="7">
    <source>
        <dbReference type="Proteomes" id="UP001589700"/>
    </source>
</evidence>
<sequence>MPSPPDVDSLRERKRRATMAAIEDAATSLVLEHGYDDVTVDQICAVAEISKRTFFNYVASKESAVTGSIPGDVTDVDRVEFLDRADPDVPRALLSLFLATFAAARAGDDTQTTILLQRRREIFVQHPDLAVTRMTASSRFQLRLVHLITELFELHPSLRRLPRVPAEAEARACVALVAASGNLGLSTWLTREAATLDSLIDECLTALDQLARLVTAPTGSLQ</sequence>
<dbReference type="InterPro" id="IPR023772">
    <property type="entry name" value="DNA-bd_HTH_TetR-type_CS"/>
</dbReference>
<dbReference type="Gene3D" id="1.10.357.10">
    <property type="entry name" value="Tetracycline Repressor, domain 2"/>
    <property type="match status" value="1"/>
</dbReference>
<dbReference type="PANTHER" id="PTHR30055">
    <property type="entry name" value="HTH-TYPE TRANSCRIPTIONAL REGULATOR RUTR"/>
    <property type="match status" value="1"/>
</dbReference>
<evidence type="ECO:0000256" key="3">
    <source>
        <dbReference type="ARBA" id="ARBA00023163"/>
    </source>
</evidence>
<evidence type="ECO:0000259" key="5">
    <source>
        <dbReference type="PROSITE" id="PS50977"/>
    </source>
</evidence>
<keyword evidence="3" id="KW-0804">Transcription</keyword>
<protein>
    <submittedName>
        <fullName evidence="6">TetR/AcrR family transcriptional regulator</fullName>
    </submittedName>
</protein>
<feature type="domain" description="HTH tetR-type" evidence="5">
    <location>
        <begin position="16"/>
        <end position="76"/>
    </location>
</feature>
<dbReference type="InterPro" id="IPR009057">
    <property type="entry name" value="Homeodomain-like_sf"/>
</dbReference>
<gene>
    <name evidence="6" type="ORF">ACFFVD_09845</name>
</gene>
<feature type="DNA-binding region" description="H-T-H motif" evidence="4">
    <location>
        <begin position="39"/>
        <end position="58"/>
    </location>
</feature>
<evidence type="ECO:0000256" key="4">
    <source>
        <dbReference type="PROSITE-ProRule" id="PRU00335"/>
    </source>
</evidence>
<dbReference type="Pfam" id="PF00440">
    <property type="entry name" value="TetR_N"/>
    <property type="match status" value="1"/>
</dbReference>
<keyword evidence="2 4" id="KW-0238">DNA-binding</keyword>
<dbReference type="InterPro" id="IPR050109">
    <property type="entry name" value="HTH-type_TetR-like_transc_reg"/>
</dbReference>
<proteinExistence type="predicted"/>
<dbReference type="PANTHER" id="PTHR30055:SF234">
    <property type="entry name" value="HTH-TYPE TRANSCRIPTIONAL REGULATOR BETI"/>
    <property type="match status" value="1"/>
</dbReference>
<name>A0ABV5JT55_9ACTN</name>
<comment type="caution">
    <text evidence="6">The sequence shown here is derived from an EMBL/GenBank/DDBJ whole genome shotgun (WGS) entry which is preliminary data.</text>
</comment>
<accession>A0ABV5JT55</accession>
<dbReference type="InterPro" id="IPR001647">
    <property type="entry name" value="HTH_TetR"/>
</dbReference>
<dbReference type="RefSeq" id="WP_182631004.1">
    <property type="nucleotide sequence ID" value="NZ_JAALDM010000023.1"/>
</dbReference>
<dbReference type="EMBL" id="JBHMDY010000004">
    <property type="protein sequence ID" value="MFB9260105.1"/>
    <property type="molecule type" value="Genomic_DNA"/>
</dbReference>
<evidence type="ECO:0000256" key="1">
    <source>
        <dbReference type="ARBA" id="ARBA00023015"/>
    </source>
</evidence>
<organism evidence="6 7">
    <name type="scientific">Dietzia aerolata</name>
    <dbReference type="NCBI Taxonomy" id="595984"/>
    <lineage>
        <taxon>Bacteria</taxon>
        <taxon>Bacillati</taxon>
        <taxon>Actinomycetota</taxon>
        <taxon>Actinomycetes</taxon>
        <taxon>Mycobacteriales</taxon>
        <taxon>Dietziaceae</taxon>
        <taxon>Dietzia</taxon>
    </lineage>
</organism>
<dbReference type="PROSITE" id="PS50977">
    <property type="entry name" value="HTH_TETR_2"/>
    <property type="match status" value="1"/>
</dbReference>
<keyword evidence="1" id="KW-0805">Transcription regulation</keyword>
<dbReference type="Proteomes" id="UP001589700">
    <property type="component" value="Unassembled WGS sequence"/>
</dbReference>
<dbReference type="PROSITE" id="PS01081">
    <property type="entry name" value="HTH_TETR_1"/>
    <property type="match status" value="1"/>
</dbReference>
<evidence type="ECO:0000256" key="2">
    <source>
        <dbReference type="ARBA" id="ARBA00023125"/>
    </source>
</evidence>
<reference evidence="6 7" key="1">
    <citation type="submission" date="2024-09" db="EMBL/GenBank/DDBJ databases">
        <authorList>
            <person name="Sun Q."/>
            <person name="Mori K."/>
        </authorList>
    </citation>
    <scope>NUCLEOTIDE SEQUENCE [LARGE SCALE GENOMIC DNA]</scope>
    <source>
        <strain evidence="6 7">CCM 7659</strain>
    </source>
</reference>
<evidence type="ECO:0000313" key="6">
    <source>
        <dbReference type="EMBL" id="MFB9260105.1"/>
    </source>
</evidence>
<keyword evidence="7" id="KW-1185">Reference proteome</keyword>
<dbReference type="SUPFAM" id="SSF46689">
    <property type="entry name" value="Homeodomain-like"/>
    <property type="match status" value="1"/>
</dbReference>